<dbReference type="InterPro" id="IPR013520">
    <property type="entry name" value="Ribonucl_H"/>
</dbReference>
<comment type="caution">
    <text evidence="5">The sequence shown here is derived from an EMBL/GenBank/DDBJ whole genome shotgun (WGS) entry which is preliminary data.</text>
</comment>
<dbReference type="OrthoDB" id="5497329at2"/>
<keyword evidence="3" id="KW-0269">Exonuclease</keyword>
<dbReference type="PANTHER" id="PTHR30231:SF4">
    <property type="entry name" value="PROTEIN NEN2"/>
    <property type="match status" value="1"/>
</dbReference>
<dbReference type="NCBIfam" id="NF006602">
    <property type="entry name" value="PRK09146.1"/>
    <property type="match status" value="1"/>
</dbReference>
<dbReference type="CDD" id="cd06127">
    <property type="entry name" value="DEDDh"/>
    <property type="match status" value="1"/>
</dbReference>
<organism evidence="5 6">
    <name type="scientific">Idiomarina seosinensis</name>
    <dbReference type="NCBI Taxonomy" id="281739"/>
    <lineage>
        <taxon>Bacteria</taxon>
        <taxon>Pseudomonadati</taxon>
        <taxon>Pseudomonadota</taxon>
        <taxon>Gammaproteobacteria</taxon>
        <taxon>Alteromonadales</taxon>
        <taxon>Idiomarinaceae</taxon>
        <taxon>Idiomarina</taxon>
    </lineage>
</organism>
<evidence type="ECO:0000259" key="4">
    <source>
        <dbReference type="SMART" id="SM00479"/>
    </source>
</evidence>
<sequence>MFYLMPDKEKQRTARVDWRKRFPELAKKANSPALKRYYQAGIVANDTPIKEVPLVAVDFETTGMDPNQHGIISVAIVPMTLARIELNGAQQWIVKPRRTLTEESITIHGITHSAIAAAPDFEQLIAPLLDAVAGKVWVVHYQGIERPFLQRALQDRINETIHFPIIDTMEIEARFYRKPPSLWDKLTGKKPASIRLADSRQRYNLPFYAPHDAMTDAIASAELLQAQVAHHFNPDTPLSELLVNTL</sequence>
<accession>A0A432ZI88</accession>
<dbReference type="EMBL" id="PIQF01000001">
    <property type="protein sequence ID" value="RUO77706.1"/>
    <property type="molecule type" value="Genomic_DNA"/>
</dbReference>
<keyword evidence="6" id="KW-1185">Reference proteome</keyword>
<dbReference type="SMART" id="SM00479">
    <property type="entry name" value="EXOIII"/>
    <property type="match status" value="1"/>
</dbReference>
<dbReference type="GO" id="GO:0005829">
    <property type="term" value="C:cytosol"/>
    <property type="evidence" value="ECO:0007669"/>
    <property type="project" value="TreeGrafter"/>
</dbReference>
<protein>
    <submittedName>
        <fullName evidence="5">DNA polymerase III subunit epsilon</fullName>
    </submittedName>
</protein>
<dbReference type="Proteomes" id="UP000287908">
    <property type="component" value="Unassembled WGS sequence"/>
</dbReference>
<reference evidence="5 6" key="1">
    <citation type="journal article" date="2011" name="Front. Microbiol.">
        <title>Genomic signatures of strain selection and enhancement in Bacillus atrophaeus var. globigii, a historical biowarfare simulant.</title>
        <authorList>
            <person name="Gibbons H.S."/>
            <person name="Broomall S.M."/>
            <person name="McNew L.A."/>
            <person name="Daligault H."/>
            <person name="Chapman C."/>
            <person name="Bruce D."/>
            <person name="Karavis M."/>
            <person name="Krepps M."/>
            <person name="McGregor P.A."/>
            <person name="Hong C."/>
            <person name="Park K.H."/>
            <person name="Akmal A."/>
            <person name="Feldman A."/>
            <person name="Lin J.S."/>
            <person name="Chang W.E."/>
            <person name="Higgs B.W."/>
            <person name="Demirev P."/>
            <person name="Lindquist J."/>
            <person name="Liem A."/>
            <person name="Fochler E."/>
            <person name="Read T.D."/>
            <person name="Tapia R."/>
            <person name="Johnson S."/>
            <person name="Bishop-Lilly K.A."/>
            <person name="Detter C."/>
            <person name="Han C."/>
            <person name="Sozhamannan S."/>
            <person name="Rosenzweig C.N."/>
            <person name="Skowronski E.W."/>
        </authorList>
    </citation>
    <scope>NUCLEOTIDE SEQUENCE [LARGE SCALE GENOMIC DNA]</scope>
    <source>
        <strain evidence="5 6">CL-SP19</strain>
    </source>
</reference>
<dbReference type="SUPFAM" id="SSF53098">
    <property type="entry name" value="Ribonuclease H-like"/>
    <property type="match status" value="1"/>
</dbReference>
<dbReference type="GO" id="GO:0003676">
    <property type="term" value="F:nucleic acid binding"/>
    <property type="evidence" value="ECO:0007669"/>
    <property type="project" value="InterPro"/>
</dbReference>
<dbReference type="InterPro" id="IPR036397">
    <property type="entry name" value="RNaseH_sf"/>
</dbReference>
<dbReference type="Pfam" id="PF00929">
    <property type="entry name" value="RNase_T"/>
    <property type="match status" value="1"/>
</dbReference>
<dbReference type="AlphaFoldDB" id="A0A432ZI88"/>
<dbReference type="Gene3D" id="3.30.420.10">
    <property type="entry name" value="Ribonuclease H-like superfamily/Ribonuclease H"/>
    <property type="match status" value="1"/>
</dbReference>
<evidence type="ECO:0000313" key="5">
    <source>
        <dbReference type="EMBL" id="RUO77706.1"/>
    </source>
</evidence>
<dbReference type="GO" id="GO:0008408">
    <property type="term" value="F:3'-5' exonuclease activity"/>
    <property type="evidence" value="ECO:0007669"/>
    <property type="project" value="TreeGrafter"/>
</dbReference>
<evidence type="ECO:0000256" key="3">
    <source>
        <dbReference type="ARBA" id="ARBA00022839"/>
    </source>
</evidence>
<gene>
    <name evidence="5" type="ORF">CWI81_04305</name>
</gene>
<proteinExistence type="predicted"/>
<keyword evidence="2" id="KW-0378">Hydrolase</keyword>
<keyword evidence="1" id="KW-0540">Nuclease</keyword>
<dbReference type="GO" id="GO:0006259">
    <property type="term" value="P:DNA metabolic process"/>
    <property type="evidence" value="ECO:0007669"/>
    <property type="project" value="UniProtKB-ARBA"/>
</dbReference>
<dbReference type="PANTHER" id="PTHR30231">
    <property type="entry name" value="DNA POLYMERASE III SUBUNIT EPSILON"/>
    <property type="match status" value="1"/>
</dbReference>
<dbReference type="RefSeq" id="WP_126783975.1">
    <property type="nucleotide sequence ID" value="NZ_PIQF01000001.1"/>
</dbReference>
<feature type="domain" description="Exonuclease" evidence="4">
    <location>
        <begin position="53"/>
        <end position="233"/>
    </location>
</feature>
<dbReference type="InterPro" id="IPR012337">
    <property type="entry name" value="RNaseH-like_sf"/>
</dbReference>
<evidence type="ECO:0000313" key="6">
    <source>
        <dbReference type="Proteomes" id="UP000287908"/>
    </source>
</evidence>
<evidence type="ECO:0000256" key="2">
    <source>
        <dbReference type="ARBA" id="ARBA00022801"/>
    </source>
</evidence>
<evidence type="ECO:0000256" key="1">
    <source>
        <dbReference type="ARBA" id="ARBA00022722"/>
    </source>
</evidence>
<name>A0A432ZI88_9GAMM</name>